<dbReference type="InterPro" id="IPR005149">
    <property type="entry name" value="Tscrpt_reg_PadR_N"/>
</dbReference>
<keyword evidence="4" id="KW-1185">Reference proteome</keyword>
<gene>
    <name evidence="3" type="ORF">I5E68_11210</name>
</gene>
<dbReference type="InterPro" id="IPR036390">
    <property type="entry name" value="WH_DNA-bd_sf"/>
</dbReference>
<evidence type="ECO:0000256" key="1">
    <source>
        <dbReference type="SAM" id="MobiDB-lite"/>
    </source>
</evidence>
<dbReference type="Proteomes" id="UP000617634">
    <property type="component" value="Unassembled WGS sequence"/>
</dbReference>
<dbReference type="SUPFAM" id="SSF46785">
    <property type="entry name" value="Winged helix' DNA-binding domain"/>
    <property type="match status" value="1"/>
</dbReference>
<evidence type="ECO:0000313" key="4">
    <source>
        <dbReference type="Proteomes" id="UP000617634"/>
    </source>
</evidence>
<accession>A0A931HCG6</accession>
<evidence type="ECO:0000259" key="2">
    <source>
        <dbReference type="Pfam" id="PF03551"/>
    </source>
</evidence>
<comment type="caution">
    <text evidence="3">The sequence shown here is derived from an EMBL/GenBank/DDBJ whole genome shotgun (WGS) entry which is preliminary data.</text>
</comment>
<feature type="compositionally biased region" description="Gly residues" evidence="1">
    <location>
        <begin position="46"/>
        <end position="65"/>
    </location>
</feature>
<proteinExistence type="predicted"/>
<dbReference type="PANTHER" id="PTHR43252:SF7">
    <property type="entry name" value="TRANSCRIPTIONAL REGULATOR YQJI"/>
    <property type="match status" value="1"/>
</dbReference>
<organism evidence="3 4">
    <name type="scientific">Novosphingobium aureum</name>
    <dbReference type="NCBI Taxonomy" id="2792964"/>
    <lineage>
        <taxon>Bacteria</taxon>
        <taxon>Pseudomonadati</taxon>
        <taxon>Pseudomonadota</taxon>
        <taxon>Alphaproteobacteria</taxon>
        <taxon>Sphingomonadales</taxon>
        <taxon>Sphingomonadaceae</taxon>
        <taxon>Novosphingobium</taxon>
    </lineage>
</organism>
<sequence length="227" mass="24657">MSRHGNCEGIETSWPKGERESGGRRGRQHGGGARSPSRGGPYFGDDTGGGSGFGRGAGPRGGGGRGGHRRKRVFDQGELQVLLLALLAEAPRHGYDLIREIESLSAGEYAPSPGIVYPALTYMEEAELIAVEPDQTARKAYGVTEKGREQVGRDEARADELRGRLRALAQRRDQTDPAPVRRAVQALRTAIHNRLSQAEANEELVFAIADALDEATRKIERIKPHDD</sequence>
<feature type="domain" description="Transcription regulator PadR N-terminal" evidence="2">
    <location>
        <begin position="83"/>
        <end position="151"/>
    </location>
</feature>
<dbReference type="Pfam" id="PF03551">
    <property type="entry name" value="PadR"/>
    <property type="match status" value="1"/>
</dbReference>
<dbReference type="AlphaFoldDB" id="A0A931HCG6"/>
<feature type="region of interest" description="Disordered" evidence="1">
    <location>
        <begin position="1"/>
        <end position="70"/>
    </location>
</feature>
<protein>
    <submittedName>
        <fullName evidence="3">PadR family transcriptional regulator</fullName>
    </submittedName>
</protein>
<dbReference type="InterPro" id="IPR036388">
    <property type="entry name" value="WH-like_DNA-bd_sf"/>
</dbReference>
<name>A0A931HCG6_9SPHN</name>
<dbReference type="PANTHER" id="PTHR43252">
    <property type="entry name" value="TRANSCRIPTIONAL REGULATOR YQJI"/>
    <property type="match status" value="1"/>
</dbReference>
<reference evidence="3" key="1">
    <citation type="submission" date="2020-11" db="EMBL/GenBank/DDBJ databases">
        <title>Novosphingobium aureum sp. nov., a marine bacterium isolated from sediment of a salt flat.</title>
        <authorList>
            <person name="Yoo Y."/>
            <person name="Kim J.-J."/>
        </authorList>
    </citation>
    <scope>NUCLEOTIDE SEQUENCE</scope>
    <source>
        <strain evidence="3">YJ-S2-02</strain>
    </source>
</reference>
<dbReference type="EMBL" id="JADZGI010000001">
    <property type="protein sequence ID" value="MBH0113517.1"/>
    <property type="molecule type" value="Genomic_DNA"/>
</dbReference>
<dbReference type="Gene3D" id="1.10.10.10">
    <property type="entry name" value="Winged helix-like DNA-binding domain superfamily/Winged helix DNA-binding domain"/>
    <property type="match status" value="1"/>
</dbReference>
<feature type="compositionally biased region" description="Low complexity" evidence="1">
    <location>
        <begin position="34"/>
        <end position="45"/>
    </location>
</feature>
<evidence type="ECO:0000313" key="3">
    <source>
        <dbReference type="EMBL" id="MBH0113517.1"/>
    </source>
</evidence>